<evidence type="ECO:0000256" key="1">
    <source>
        <dbReference type="SAM" id="MobiDB-lite"/>
    </source>
</evidence>
<accession>A0A3E0VQ32</accession>
<organism evidence="2 3">
    <name type="scientific">Subtercola boreus</name>
    <dbReference type="NCBI Taxonomy" id="120213"/>
    <lineage>
        <taxon>Bacteria</taxon>
        <taxon>Bacillati</taxon>
        <taxon>Actinomycetota</taxon>
        <taxon>Actinomycetes</taxon>
        <taxon>Micrococcales</taxon>
        <taxon>Microbacteriaceae</taxon>
        <taxon>Subtercola</taxon>
    </lineage>
</organism>
<proteinExistence type="predicted"/>
<evidence type="ECO:0000313" key="2">
    <source>
        <dbReference type="EMBL" id="RFA11729.1"/>
    </source>
</evidence>
<dbReference type="AlphaFoldDB" id="A0A3E0VQ32"/>
<feature type="region of interest" description="Disordered" evidence="1">
    <location>
        <begin position="1"/>
        <end position="26"/>
    </location>
</feature>
<dbReference type="EMBL" id="NBXB01000064">
    <property type="protein sequence ID" value="RFA11729.1"/>
    <property type="molecule type" value="Genomic_DNA"/>
</dbReference>
<reference evidence="2 3" key="1">
    <citation type="submission" date="2017-04" db="EMBL/GenBank/DDBJ databases">
        <title>Comparative genome analysis of Subtercola boreus.</title>
        <authorList>
            <person name="Cho Y.-J."/>
            <person name="Cho A."/>
            <person name="Kim O.-S."/>
            <person name="Lee J.-I."/>
        </authorList>
    </citation>
    <scope>NUCLEOTIDE SEQUENCE [LARGE SCALE GENOMIC DNA]</scope>
    <source>
        <strain evidence="2 3">P27479</strain>
    </source>
</reference>
<protein>
    <submittedName>
        <fullName evidence="2">Uncharacterized protein</fullName>
    </submittedName>
</protein>
<dbReference type="Proteomes" id="UP000256541">
    <property type="component" value="Unassembled WGS sequence"/>
</dbReference>
<sequence length="79" mass="8024">MSESTKLAAAISSSSDPDSLSPEKESEYTFSSVMSGASKGAEMVFDGALCSNALASPTPARSATAVMAVIAVNFLEVCI</sequence>
<comment type="caution">
    <text evidence="2">The sequence shown here is derived from an EMBL/GenBank/DDBJ whole genome shotgun (WGS) entry which is preliminary data.</text>
</comment>
<name>A0A3E0VQ32_9MICO</name>
<evidence type="ECO:0000313" key="3">
    <source>
        <dbReference type="Proteomes" id="UP000256541"/>
    </source>
</evidence>
<gene>
    <name evidence="2" type="ORF">B7R22_18125</name>
</gene>